<sequence>MEKSRPRLGPEEWQKARTNGIPVLKFTSLIIISKLGPYTSVEKLQRALGSSTVLEPRWVSLGYLSQNEEDPSFEKVLVCKVSREERMRLGKTAKSAIGYTWYDGKLMASYIIGEPGSASEESEIPSIIEWGKSPFAL</sequence>
<organism evidence="1">
    <name type="scientific">Ophidiomyces ophidiicola</name>
    <dbReference type="NCBI Taxonomy" id="1387563"/>
    <lineage>
        <taxon>Eukaryota</taxon>
        <taxon>Fungi</taxon>
        <taxon>Dikarya</taxon>
        <taxon>Ascomycota</taxon>
        <taxon>Pezizomycotina</taxon>
        <taxon>Eurotiomycetes</taxon>
        <taxon>Eurotiomycetidae</taxon>
        <taxon>Onygenales</taxon>
        <taxon>Onygenaceae</taxon>
        <taxon>Ophidiomyces</taxon>
    </lineage>
</organism>
<gene>
    <name evidence="1" type="ORF">LOY88_002152</name>
</gene>
<dbReference type="EMBL" id="JALBCA010000024">
    <property type="protein sequence ID" value="KAI2389433.1"/>
    <property type="molecule type" value="Genomic_DNA"/>
</dbReference>
<comment type="caution">
    <text evidence="1">The sequence shown here is derived from an EMBL/GenBank/DDBJ whole genome shotgun (WGS) entry which is preliminary data.</text>
</comment>
<name>A0ACB8V086_9EURO</name>
<reference evidence="1" key="1">
    <citation type="journal article" date="2022" name="bioRxiv">
        <title>Population genetic analysis of Ophidiomyces ophidiicola, the causative agent of snake fungal disease, indicates recent introductions to the USA.</title>
        <authorList>
            <person name="Ladner J.T."/>
            <person name="Palmer J.M."/>
            <person name="Ettinger C.L."/>
            <person name="Stajich J.E."/>
            <person name="Farrell T.M."/>
            <person name="Glorioso B.M."/>
            <person name="Lawson B."/>
            <person name="Price S.J."/>
            <person name="Stengle A.G."/>
            <person name="Grear D.A."/>
            <person name="Lorch J.M."/>
        </authorList>
    </citation>
    <scope>NUCLEOTIDE SEQUENCE</scope>
    <source>
        <strain evidence="1">NWHC 24266-5</strain>
    </source>
</reference>
<accession>A0ACB8V086</accession>
<proteinExistence type="predicted"/>
<protein>
    <submittedName>
        <fullName evidence="1">Uncharacterized protein</fullName>
    </submittedName>
</protein>
<evidence type="ECO:0000313" key="1">
    <source>
        <dbReference type="EMBL" id="KAI2389433.1"/>
    </source>
</evidence>